<dbReference type="Proteomes" id="UP001242368">
    <property type="component" value="Unassembled WGS sequence"/>
</dbReference>
<evidence type="ECO:0000256" key="1">
    <source>
        <dbReference type="SAM" id="Phobius"/>
    </source>
</evidence>
<keyword evidence="1" id="KW-0472">Membrane</keyword>
<reference evidence="3" key="1">
    <citation type="journal article" date="2019" name="Int. J. Syst. Evol. Microbiol.">
        <title>The Global Catalogue of Microorganisms (GCM) 10K type strain sequencing project: providing services to taxonomists for standard genome sequencing and annotation.</title>
        <authorList>
            <consortium name="The Broad Institute Genomics Platform"/>
            <consortium name="The Broad Institute Genome Sequencing Center for Infectious Disease"/>
            <person name="Wu L."/>
            <person name="Ma J."/>
        </authorList>
    </citation>
    <scope>NUCLEOTIDE SEQUENCE [LARGE SCALE GENOMIC DNA]</scope>
    <source>
        <strain evidence="3">CECT 7184</strain>
    </source>
</reference>
<feature type="transmembrane region" description="Helical" evidence="1">
    <location>
        <begin position="106"/>
        <end position="126"/>
    </location>
</feature>
<feature type="transmembrane region" description="Helical" evidence="1">
    <location>
        <begin position="73"/>
        <end position="94"/>
    </location>
</feature>
<dbReference type="EMBL" id="JAUFQU010000001">
    <property type="protein sequence ID" value="MDN3708707.1"/>
    <property type="molecule type" value="Genomic_DNA"/>
</dbReference>
<evidence type="ECO:0000313" key="3">
    <source>
        <dbReference type="Proteomes" id="UP001242368"/>
    </source>
</evidence>
<evidence type="ECO:0000313" key="2">
    <source>
        <dbReference type="EMBL" id="MDN3708707.1"/>
    </source>
</evidence>
<name>A0ABT8CVZ9_9FLAO</name>
<dbReference type="RefSeq" id="WP_290364560.1">
    <property type="nucleotide sequence ID" value="NZ_JAUFQU010000001.1"/>
</dbReference>
<protein>
    <submittedName>
        <fullName evidence="2">Uncharacterized protein</fullName>
    </submittedName>
</protein>
<organism evidence="2 3">
    <name type="scientific">Paenimyroides ceti</name>
    <dbReference type="NCBI Taxonomy" id="395087"/>
    <lineage>
        <taxon>Bacteria</taxon>
        <taxon>Pseudomonadati</taxon>
        <taxon>Bacteroidota</taxon>
        <taxon>Flavobacteriia</taxon>
        <taxon>Flavobacteriales</taxon>
        <taxon>Flavobacteriaceae</taxon>
        <taxon>Paenimyroides</taxon>
    </lineage>
</organism>
<comment type="caution">
    <text evidence="2">The sequence shown here is derived from an EMBL/GenBank/DDBJ whole genome shotgun (WGS) entry which is preliminary data.</text>
</comment>
<sequence length="139" mass="16079">MNKIFGFAGQLLIVAAVAFGLHYMFHSVFNTIDHWSTSTYNLIQIYFFEFILSLLMVVGIVMTKTKMPHNLGYMFLAFITVKTIANYLFISPVLKSEGDQSFVKHNFLLVFVIFLVFDVYVTFKLLNEEKGQEKNNKKV</sequence>
<accession>A0ABT8CVZ9</accession>
<proteinExistence type="predicted"/>
<gene>
    <name evidence="2" type="ORF">QW060_16515</name>
</gene>
<feature type="transmembrane region" description="Helical" evidence="1">
    <location>
        <begin position="44"/>
        <end position="61"/>
    </location>
</feature>
<keyword evidence="1" id="KW-1133">Transmembrane helix</keyword>
<keyword evidence="3" id="KW-1185">Reference proteome</keyword>
<keyword evidence="1" id="KW-0812">Transmembrane</keyword>